<keyword evidence="3" id="KW-1185">Reference proteome</keyword>
<protein>
    <submittedName>
        <fullName evidence="2">Uncharacterized protein</fullName>
    </submittedName>
</protein>
<evidence type="ECO:0000313" key="2">
    <source>
        <dbReference type="EMBL" id="KAK2091108.1"/>
    </source>
</evidence>
<feature type="compositionally biased region" description="Basic residues" evidence="1">
    <location>
        <begin position="72"/>
        <end position="83"/>
    </location>
</feature>
<feature type="region of interest" description="Disordered" evidence="1">
    <location>
        <begin position="1"/>
        <end position="184"/>
    </location>
</feature>
<gene>
    <name evidence="2" type="ORF">P7K49_030392</name>
</gene>
<evidence type="ECO:0000256" key="1">
    <source>
        <dbReference type="SAM" id="MobiDB-lite"/>
    </source>
</evidence>
<reference evidence="2 3" key="1">
    <citation type="submission" date="2023-05" db="EMBL/GenBank/DDBJ databases">
        <title>B98-5 Cell Line De Novo Hybrid Assembly: An Optical Mapping Approach.</title>
        <authorList>
            <person name="Kananen K."/>
            <person name="Auerbach J.A."/>
            <person name="Kautto E."/>
            <person name="Blachly J.S."/>
        </authorList>
    </citation>
    <scope>NUCLEOTIDE SEQUENCE [LARGE SCALE GENOMIC DNA]</scope>
    <source>
        <strain evidence="2">B95-8</strain>
        <tissue evidence="2">Cell line</tissue>
    </source>
</reference>
<organism evidence="2 3">
    <name type="scientific">Saguinus oedipus</name>
    <name type="common">Cotton-top tamarin</name>
    <name type="synonym">Oedipomidas oedipus</name>
    <dbReference type="NCBI Taxonomy" id="9490"/>
    <lineage>
        <taxon>Eukaryota</taxon>
        <taxon>Metazoa</taxon>
        <taxon>Chordata</taxon>
        <taxon>Craniata</taxon>
        <taxon>Vertebrata</taxon>
        <taxon>Euteleostomi</taxon>
        <taxon>Mammalia</taxon>
        <taxon>Eutheria</taxon>
        <taxon>Euarchontoglires</taxon>
        <taxon>Primates</taxon>
        <taxon>Haplorrhini</taxon>
        <taxon>Platyrrhini</taxon>
        <taxon>Cebidae</taxon>
        <taxon>Callitrichinae</taxon>
        <taxon>Saguinus</taxon>
    </lineage>
</organism>
<comment type="caution">
    <text evidence="2">The sequence shown here is derived from an EMBL/GenBank/DDBJ whole genome shotgun (WGS) entry which is preliminary data.</text>
</comment>
<sequence length="253" mass="27298">MNSTKTKSSDNGLPKQPPGPHVPCGVVGFGISPSQTGNYQRRLEWGAPRPRVSPPRQAGRPICGGLRPLRELKRRREKKRRRDAGRPAVTPLTVGNARTVYGRLGAPGPPRQRRRRSPPTYRPAKVNKASTCAAHLPGAAAPRPLNPGEPDRVRPGQRDRTGEQRRQRRRADAGQARAASSTGVVSAAPEVLGAVASLPDWGRPTVCPDILASVEWGSRGLHKEAVAGWLQSRNHTRLSLPPPRPGSPPNSPT</sequence>
<feature type="compositionally biased region" description="Pro residues" evidence="1">
    <location>
        <begin position="240"/>
        <end position="253"/>
    </location>
</feature>
<feature type="compositionally biased region" description="Polar residues" evidence="1">
    <location>
        <begin position="1"/>
        <end position="11"/>
    </location>
</feature>
<proteinExistence type="predicted"/>
<dbReference type="Proteomes" id="UP001266305">
    <property type="component" value="Unassembled WGS sequence"/>
</dbReference>
<accession>A0ABQ9U218</accession>
<name>A0ABQ9U218_SAGOE</name>
<feature type="region of interest" description="Disordered" evidence="1">
    <location>
        <begin position="231"/>
        <end position="253"/>
    </location>
</feature>
<dbReference type="EMBL" id="JASSZA010000016">
    <property type="protein sequence ID" value="KAK2091108.1"/>
    <property type="molecule type" value="Genomic_DNA"/>
</dbReference>
<evidence type="ECO:0000313" key="3">
    <source>
        <dbReference type="Proteomes" id="UP001266305"/>
    </source>
</evidence>
<feature type="compositionally biased region" description="Basic and acidic residues" evidence="1">
    <location>
        <begin position="149"/>
        <end position="165"/>
    </location>
</feature>